<gene>
    <name evidence="1" type="ORF">PUMCH_000697</name>
</gene>
<sequence length="153" mass="17116">MVVWSPKTNLLNARDSYTNAKSKLTNNIHKPLSTSCKILISPNSSSSMSIGISERIALGWPGRVTSCRHNPRVCRGSQHNTQRMLDTGHCSPKTCSNTYMTPGWPTPLRILYHVLSSLRSLCILSLFFFSLLEKHLSTKLLGSSESLHQNIYL</sequence>
<dbReference type="AlphaFoldDB" id="A0AAX4H4G7"/>
<keyword evidence="2" id="KW-1185">Reference proteome</keyword>
<organism evidence="1 2">
    <name type="scientific">Australozyma saopauloensis</name>
    <dbReference type="NCBI Taxonomy" id="291208"/>
    <lineage>
        <taxon>Eukaryota</taxon>
        <taxon>Fungi</taxon>
        <taxon>Dikarya</taxon>
        <taxon>Ascomycota</taxon>
        <taxon>Saccharomycotina</taxon>
        <taxon>Pichiomycetes</taxon>
        <taxon>Metschnikowiaceae</taxon>
        <taxon>Australozyma</taxon>
    </lineage>
</organism>
<accession>A0AAX4H4G7</accession>
<dbReference type="RefSeq" id="XP_062875842.1">
    <property type="nucleotide sequence ID" value="XM_063019772.1"/>
</dbReference>
<name>A0AAX4H4G7_9ASCO</name>
<reference evidence="1 2" key="1">
    <citation type="submission" date="2023-10" db="EMBL/GenBank/DDBJ databases">
        <title>Draft Genome Sequence of Candida saopaulonensis from a very Premature Infant with Sepsis.</title>
        <authorList>
            <person name="Ning Y."/>
            <person name="Dai R."/>
            <person name="Xiao M."/>
            <person name="Xu Y."/>
            <person name="Yan Q."/>
            <person name="Zhang L."/>
        </authorList>
    </citation>
    <scope>NUCLEOTIDE SEQUENCE [LARGE SCALE GENOMIC DNA]</scope>
    <source>
        <strain evidence="1 2">19XY460</strain>
    </source>
</reference>
<evidence type="ECO:0000313" key="2">
    <source>
        <dbReference type="Proteomes" id="UP001338582"/>
    </source>
</evidence>
<dbReference type="EMBL" id="CP138894">
    <property type="protein sequence ID" value="WPK23456.1"/>
    <property type="molecule type" value="Genomic_DNA"/>
</dbReference>
<dbReference type="KEGG" id="asau:88171765"/>
<protein>
    <submittedName>
        <fullName evidence="1">Uncharacterized protein</fullName>
    </submittedName>
</protein>
<dbReference type="Proteomes" id="UP001338582">
    <property type="component" value="Chromosome 1"/>
</dbReference>
<dbReference type="GeneID" id="88171765"/>
<proteinExistence type="predicted"/>
<evidence type="ECO:0000313" key="1">
    <source>
        <dbReference type="EMBL" id="WPK23456.1"/>
    </source>
</evidence>